<dbReference type="FunFam" id="2.130.10.10:FF:000306">
    <property type="entry name" value="3-carboxymuconate cyclase"/>
    <property type="match status" value="1"/>
</dbReference>
<evidence type="ECO:0000313" key="2">
    <source>
        <dbReference type="EMBL" id="MDC3417958.1"/>
    </source>
</evidence>
<protein>
    <submittedName>
        <fullName evidence="2">Lactonase family protein</fullName>
    </submittedName>
</protein>
<gene>
    <name evidence="2" type="ORF">NC799_13750</name>
</gene>
<proteinExistence type="inferred from homology"/>
<dbReference type="SUPFAM" id="SSF51004">
    <property type="entry name" value="C-terminal (heme d1) domain of cytochrome cd1-nitrite reductase"/>
    <property type="match status" value="1"/>
</dbReference>
<dbReference type="PANTHER" id="PTHR30344:SF1">
    <property type="entry name" value="6-PHOSPHOGLUCONOLACTONASE"/>
    <property type="match status" value="1"/>
</dbReference>
<dbReference type="Gene3D" id="2.130.10.10">
    <property type="entry name" value="YVTN repeat-like/Quinoprotein amine dehydrogenase"/>
    <property type="match status" value="1"/>
</dbReference>
<dbReference type="RefSeq" id="WP_272447022.1">
    <property type="nucleotide sequence ID" value="NZ_JAMQKC010000017.1"/>
</dbReference>
<accession>A0A9X3WFB7</accession>
<dbReference type="GO" id="GO:0005829">
    <property type="term" value="C:cytosol"/>
    <property type="evidence" value="ECO:0007669"/>
    <property type="project" value="TreeGrafter"/>
</dbReference>
<comment type="caution">
    <text evidence="2">The sequence shown here is derived from an EMBL/GenBank/DDBJ whole genome shotgun (WGS) entry which is preliminary data.</text>
</comment>
<name>A0A9X3WFB7_9BACI</name>
<dbReference type="EMBL" id="JAMQKC010000017">
    <property type="protein sequence ID" value="MDC3417958.1"/>
    <property type="molecule type" value="Genomic_DNA"/>
</dbReference>
<evidence type="ECO:0000313" key="3">
    <source>
        <dbReference type="Proteomes" id="UP001145069"/>
    </source>
</evidence>
<dbReference type="InterPro" id="IPR050282">
    <property type="entry name" value="Cycloisomerase_2"/>
</dbReference>
<evidence type="ECO:0000256" key="1">
    <source>
        <dbReference type="ARBA" id="ARBA00005564"/>
    </source>
</evidence>
<dbReference type="GO" id="GO:0017057">
    <property type="term" value="F:6-phosphogluconolactonase activity"/>
    <property type="evidence" value="ECO:0007669"/>
    <property type="project" value="TreeGrafter"/>
</dbReference>
<organism evidence="2 3">
    <name type="scientific">Aquibacillus salsiterrae</name>
    <dbReference type="NCBI Taxonomy" id="2950439"/>
    <lineage>
        <taxon>Bacteria</taxon>
        <taxon>Bacillati</taxon>
        <taxon>Bacillota</taxon>
        <taxon>Bacilli</taxon>
        <taxon>Bacillales</taxon>
        <taxon>Bacillaceae</taxon>
        <taxon>Aquibacillus</taxon>
    </lineage>
</organism>
<dbReference type="Pfam" id="PF10282">
    <property type="entry name" value="Lactonase"/>
    <property type="match status" value="1"/>
</dbReference>
<dbReference type="PANTHER" id="PTHR30344">
    <property type="entry name" value="6-PHOSPHOGLUCONOLACTONASE-RELATED"/>
    <property type="match status" value="1"/>
</dbReference>
<dbReference type="InterPro" id="IPR015943">
    <property type="entry name" value="WD40/YVTN_repeat-like_dom_sf"/>
</dbReference>
<sequence>MANNIIGYVGTYTKEASQGVYSFKLDKEKGQITDVKLTAKLNNPTYLTVSKDNQFLYAVAKEGDKGGVTAFSIDDENGELALLNSEASEGAPPCHVSVKSDNSTVLTANYHTTKVESYVTNEDGSVVLADVAKHNGNGPHERQEKPHMHFAGFSPDEKYAIAIDLGSDTISTYTVDNGKLSLANEFVTKPGSGPRHLAFHPNGKVAYVMTELSSEVLVLEFNEANGSFQQVQAIAAIPTDFDGVNDGSAIHISPDGKFVYAGNRGHNSIAIFSVSEESNITFVDWTLTEGNWPRDFAIDPSGEFLIAANQKSNTLVLFSRDKETGKLSLLQKDVYAPEAVCVKFLNQ</sequence>
<comment type="similarity">
    <text evidence="1">Belongs to the cycloisomerase 2 family.</text>
</comment>
<dbReference type="InterPro" id="IPR019405">
    <property type="entry name" value="Lactonase_7-beta_prop"/>
</dbReference>
<reference evidence="2" key="1">
    <citation type="submission" date="2022-06" db="EMBL/GenBank/DDBJ databases">
        <title>Aquibacillus sp. a new bacterium isolated from soil saline samples.</title>
        <authorList>
            <person name="Galisteo C."/>
            <person name="De La Haba R."/>
            <person name="Sanchez-Porro C."/>
            <person name="Ventosa A."/>
        </authorList>
    </citation>
    <scope>NUCLEOTIDE SEQUENCE</scope>
    <source>
        <strain evidence="2">3ASR75-54</strain>
    </source>
</reference>
<keyword evidence="3" id="KW-1185">Reference proteome</keyword>
<dbReference type="AlphaFoldDB" id="A0A9X3WFB7"/>
<dbReference type="Proteomes" id="UP001145069">
    <property type="component" value="Unassembled WGS sequence"/>
</dbReference>
<dbReference type="InterPro" id="IPR011048">
    <property type="entry name" value="Haem_d1_sf"/>
</dbReference>